<evidence type="ECO:0000313" key="5">
    <source>
        <dbReference type="EnsemblPlants" id="Pp3c9_18340V3.1"/>
    </source>
</evidence>
<dbReference type="GeneID" id="112286869"/>
<dbReference type="PANTHER" id="PTHR34797:SF1">
    <property type="entry name" value="ATG8-INTERACTING PROTEIN 2"/>
    <property type="match status" value="1"/>
</dbReference>
<feature type="compositionally biased region" description="Polar residues" evidence="1">
    <location>
        <begin position="17"/>
        <end position="28"/>
    </location>
</feature>
<feature type="region of interest" description="Disordered" evidence="1">
    <location>
        <begin position="17"/>
        <end position="46"/>
    </location>
</feature>
<dbReference type="Gramene" id="Pp3c9_18340V3.1">
    <property type="protein sequence ID" value="Pp3c9_18340V3.1"/>
    <property type="gene ID" value="Pp3c9_18340"/>
</dbReference>
<dbReference type="Proteomes" id="UP000006727">
    <property type="component" value="Chromosome 9"/>
</dbReference>
<feature type="transmembrane region" description="Helical" evidence="2">
    <location>
        <begin position="293"/>
        <end position="312"/>
    </location>
</feature>
<dbReference type="EnsemblPlants" id="Pp3c9_18340V3.1">
    <property type="protein sequence ID" value="Pp3c9_18340V3.1"/>
    <property type="gene ID" value="Pp3c9_18340"/>
</dbReference>
<dbReference type="EnsemblPlants" id="Pp3c9_18340V3.4">
    <property type="protein sequence ID" value="Pp3c9_18340V3.4"/>
    <property type="gene ID" value="Pp3c9_18340"/>
</dbReference>
<evidence type="ECO:0000313" key="6">
    <source>
        <dbReference type="Proteomes" id="UP000006727"/>
    </source>
</evidence>
<keyword evidence="6" id="KW-1185">Reference proteome</keyword>
<feature type="domain" description="DUF6821" evidence="3">
    <location>
        <begin position="271"/>
        <end position="358"/>
    </location>
</feature>
<evidence type="ECO:0000256" key="2">
    <source>
        <dbReference type="SAM" id="Phobius"/>
    </source>
</evidence>
<dbReference type="Pfam" id="PF20705">
    <property type="entry name" value="DUF6821"/>
    <property type="match status" value="1"/>
</dbReference>
<dbReference type="EMBL" id="ABEU02000009">
    <property type="protein sequence ID" value="PNR48391.1"/>
    <property type="molecule type" value="Genomic_DNA"/>
</dbReference>
<dbReference type="InterPro" id="IPR049224">
    <property type="entry name" value="DUF6821"/>
</dbReference>
<dbReference type="PaxDb" id="3218-PP1S89_221V6.1"/>
<evidence type="ECO:0000256" key="1">
    <source>
        <dbReference type="SAM" id="MobiDB-lite"/>
    </source>
</evidence>
<dbReference type="RefSeq" id="XP_024384975.1">
    <property type="nucleotide sequence ID" value="XM_024529207.2"/>
</dbReference>
<reference evidence="5" key="3">
    <citation type="submission" date="2020-12" db="UniProtKB">
        <authorList>
            <consortium name="EnsemblPlants"/>
        </authorList>
    </citation>
    <scope>IDENTIFICATION</scope>
</reference>
<sequence length="370" mass="39860">MSDTSSGNDWELVTGVISSHPSLDSTSNDAGVEGGAEGGPDGVTGTVDSGVGSGYFLCNPTSPTKRMGFPSCGGIERFDEMKPTGMVSTAAPVEDSYPVKDVKNKQVEDLDFSSSILMSDSCNAQLHDLSKLDWMEPLPPGTEHRLLEHEGSELGSTSNPDSFSSKIKATLERESRQVGPLLGSCMSAPSSPIIVSRDNSFRRSLSDDIVGEAIGGDATSQRPCLTAVEADTLSSVEHEILLAHSALISPDSDAALHKIGVSREEGSTSSLQDECASETWWSKQVYGRQASTYWSLALAAAVMGLFIIGHRWQYKRRQNQQLRLRLIAKDEKIGQLILQLARLKEALSGRRRVPVLRSGSYLGLGSFNCY</sequence>
<keyword evidence="2" id="KW-1133">Transmembrane helix</keyword>
<protein>
    <recommendedName>
        <fullName evidence="3">DUF6821 domain-containing protein</fullName>
    </recommendedName>
</protein>
<organism evidence="4">
    <name type="scientific">Physcomitrium patens</name>
    <name type="common">Spreading-leaved earth moss</name>
    <name type="synonym">Physcomitrella patens</name>
    <dbReference type="NCBI Taxonomy" id="3218"/>
    <lineage>
        <taxon>Eukaryota</taxon>
        <taxon>Viridiplantae</taxon>
        <taxon>Streptophyta</taxon>
        <taxon>Embryophyta</taxon>
        <taxon>Bryophyta</taxon>
        <taxon>Bryophytina</taxon>
        <taxon>Bryopsida</taxon>
        <taxon>Funariidae</taxon>
        <taxon>Funariales</taxon>
        <taxon>Funariaceae</taxon>
        <taxon>Physcomitrium</taxon>
    </lineage>
</organism>
<reference evidence="4 6" key="2">
    <citation type="journal article" date="2018" name="Plant J.">
        <title>The Physcomitrella patens chromosome-scale assembly reveals moss genome structure and evolution.</title>
        <authorList>
            <person name="Lang D."/>
            <person name="Ullrich K.K."/>
            <person name="Murat F."/>
            <person name="Fuchs J."/>
            <person name="Jenkins J."/>
            <person name="Haas F.B."/>
            <person name="Piednoel M."/>
            <person name="Gundlach H."/>
            <person name="Van Bel M."/>
            <person name="Meyberg R."/>
            <person name="Vives C."/>
            <person name="Morata J."/>
            <person name="Symeonidi A."/>
            <person name="Hiss M."/>
            <person name="Muchero W."/>
            <person name="Kamisugi Y."/>
            <person name="Saleh O."/>
            <person name="Blanc G."/>
            <person name="Decker E.L."/>
            <person name="van Gessel N."/>
            <person name="Grimwood J."/>
            <person name="Hayes R.D."/>
            <person name="Graham S.W."/>
            <person name="Gunter L.E."/>
            <person name="McDaniel S.F."/>
            <person name="Hoernstein S.N.W."/>
            <person name="Larsson A."/>
            <person name="Li F.W."/>
            <person name="Perroud P.F."/>
            <person name="Phillips J."/>
            <person name="Ranjan P."/>
            <person name="Rokshar D.S."/>
            <person name="Rothfels C.J."/>
            <person name="Schneider L."/>
            <person name="Shu S."/>
            <person name="Stevenson D.W."/>
            <person name="Thummler F."/>
            <person name="Tillich M."/>
            <person name="Villarreal Aguilar J.C."/>
            <person name="Widiez T."/>
            <person name="Wong G.K."/>
            <person name="Wymore A."/>
            <person name="Zhang Y."/>
            <person name="Zimmer A.D."/>
            <person name="Quatrano R.S."/>
            <person name="Mayer K.F.X."/>
            <person name="Goodstein D."/>
            <person name="Casacuberta J.M."/>
            <person name="Vandepoele K."/>
            <person name="Reski R."/>
            <person name="Cuming A.C."/>
            <person name="Tuskan G.A."/>
            <person name="Maumus F."/>
            <person name="Salse J."/>
            <person name="Schmutz J."/>
            <person name="Rensing S.A."/>
        </authorList>
    </citation>
    <scope>NUCLEOTIDE SEQUENCE [LARGE SCALE GENOMIC DNA]</scope>
    <source>
        <strain evidence="5 6">cv. Gransden 2004</strain>
    </source>
</reference>
<dbReference type="KEGG" id="ppp:112286869"/>
<proteinExistence type="predicted"/>
<gene>
    <name evidence="5" type="primary">LOC112286869</name>
    <name evidence="4" type="ORF">PHYPA_012867</name>
</gene>
<dbReference type="Gramene" id="Pp3c9_18340V3.4">
    <property type="protein sequence ID" value="Pp3c9_18340V3.4"/>
    <property type="gene ID" value="Pp3c9_18340"/>
</dbReference>
<name>A0A2K1K3N7_PHYPA</name>
<keyword evidence="2" id="KW-0472">Membrane</keyword>
<dbReference type="OrthoDB" id="1931521at2759"/>
<evidence type="ECO:0000313" key="4">
    <source>
        <dbReference type="EMBL" id="PNR48391.1"/>
    </source>
</evidence>
<dbReference type="AlphaFoldDB" id="A0A2K1K3N7"/>
<dbReference type="STRING" id="3218.A0A2K1K3N7"/>
<keyword evidence="2" id="KW-0812">Transmembrane</keyword>
<dbReference type="InterPro" id="IPR040304">
    <property type="entry name" value="ATG8-IP-1/2"/>
</dbReference>
<accession>A0A2K1K3N7</accession>
<evidence type="ECO:0000259" key="3">
    <source>
        <dbReference type="Pfam" id="PF20705"/>
    </source>
</evidence>
<reference evidence="4 6" key="1">
    <citation type="journal article" date="2008" name="Science">
        <title>The Physcomitrella genome reveals evolutionary insights into the conquest of land by plants.</title>
        <authorList>
            <person name="Rensing S."/>
            <person name="Lang D."/>
            <person name="Zimmer A."/>
            <person name="Terry A."/>
            <person name="Salamov A."/>
            <person name="Shapiro H."/>
            <person name="Nishiyama T."/>
            <person name="Perroud P.-F."/>
            <person name="Lindquist E."/>
            <person name="Kamisugi Y."/>
            <person name="Tanahashi T."/>
            <person name="Sakakibara K."/>
            <person name="Fujita T."/>
            <person name="Oishi K."/>
            <person name="Shin-I T."/>
            <person name="Kuroki Y."/>
            <person name="Toyoda A."/>
            <person name="Suzuki Y."/>
            <person name="Hashimoto A."/>
            <person name="Yamaguchi K."/>
            <person name="Sugano A."/>
            <person name="Kohara Y."/>
            <person name="Fujiyama A."/>
            <person name="Anterola A."/>
            <person name="Aoki S."/>
            <person name="Ashton N."/>
            <person name="Barbazuk W.B."/>
            <person name="Barker E."/>
            <person name="Bennetzen J."/>
            <person name="Bezanilla M."/>
            <person name="Blankenship R."/>
            <person name="Cho S.H."/>
            <person name="Dutcher S."/>
            <person name="Estelle M."/>
            <person name="Fawcett J.A."/>
            <person name="Gundlach H."/>
            <person name="Hanada K."/>
            <person name="Heyl A."/>
            <person name="Hicks K.A."/>
            <person name="Hugh J."/>
            <person name="Lohr M."/>
            <person name="Mayer K."/>
            <person name="Melkozernov A."/>
            <person name="Murata T."/>
            <person name="Nelson D."/>
            <person name="Pils B."/>
            <person name="Prigge M."/>
            <person name="Reiss B."/>
            <person name="Renner T."/>
            <person name="Rombauts S."/>
            <person name="Rushton P."/>
            <person name="Sanderfoot A."/>
            <person name="Schween G."/>
            <person name="Shiu S.-H."/>
            <person name="Stueber K."/>
            <person name="Theodoulou F.L."/>
            <person name="Tu H."/>
            <person name="Van de Peer Y."/>
            <person name="Verrier P.J."/>
            <person name="Waters E."/>
            <person name="Wood A."/>
            <person name="Yang L."/>
            <person name="Cove D."/>
            <person name="Cuming A."/>
            <person name="Hasebe M."/>
            <person name="Lucas S."/>
            <person name="Mishler D.B."/>
            <person name="Reski R."/>
            <person name="Grigoriev I."/>
            <person name="Quatrano R.S."/>
            <person name="Boore J.L."/>
        </authorList>
    </citation>
    <scope>NUCLEOTIDE SEQUENCE [LARGE SCALE GENOMIC DNA]</scope>
    <source>
        <strain evidence="5 6">cv. Gransden 2004</strain>
    </source>
</reference>
<dbReference type="PANTHER" id="PTHR34797">
    <property type="entry name" value="ATG8-INTERACTING PROTEIN 2"/>
    <property type="match status" value="1"/>
</dbReference>
<feature type="compositionally biased region" description="Gly residues" evidence="1">
    <location>
        <begin position="32"/>
        <end position="42"/>
    </location>
</feature>